<dbReference type="Proteomes" id="UP001595690">
    <property type="component" value="Unassembled WGS sequence"/>
</dbReference>
<dbReference type="Gene3D" id="3.40.50.300">
    <property type="entry name" value="P-loop containing nucleotide triphosphate hydrolases"/>
    <property type="match status" value="1"/>
</dbReference>
<dbReference type="PANTHER" id="PTHR47691">
    <property type="entry name" value="REGULATOR-RELATED"/>
    <property type="match status" value="1"/>
</dbReference>
<feature type="domain" description="Bacterial transcriptional activator" evidence="1">
    <location>
        <begin position="189"/>
        <end position="335"/>
    </location>
</feature>
<proteinExistence type="predicted"/>
<dbReference type="Gene3D" id="1.25.40.10">
    <property type="entry name" value="Tetratricopeptide repeat domain"/>
    <property type="match status" value="3"/>
</dbReference>
<dbReference type="InterPro" id="IPR027417">
    <property type="entry name" value="P-loop_NTPase"/>
</dbReference>
<dbReference type="PANTHER" id="PTHR47691:SF3">
    <property type="entry name" value="HTH-TYPE TRANSCRIPTIONAL REGULATOR RV0890C-RELATED"/>
    <property type="match status" value="1"/>
</dbReference>
<evidence type="ECO:0000259" key="1">
    <source>
        <dbReference type="SMART" id="SM01043"/>
    </source>
</evidence>
<dbReference type="RefSeq" id="WP_382370747.1">
    <property type="nucleotide sequence ID" value="NZ_JBHRZI010000011.1"/>
</dbReference>
<evidence type="ECO:0000313" key="2">
    <source>
        <dbReference type="EMBL" id="MFC3891441.1"/>
    </source>
</evidence>
<dbReference type="InterPro" id="IPR011990">
    <property type="entry name" value="TPR-like_helical_dom_sf"/>
</dbReference>
<organism evidence="2 3">
    <name type="scientific">Lentzea rhizosphaerae</name>
    <dbReference type="NCBI Taxonomy" id="2041025"/>
    <lineage>
        <taxon>Bacteria</taxon>
        <taxon>Bacillati</taxon>
        <taxon>Actinomycetota</taxon>
        <taxon>Actinomycetes</taxon>
        <taxon>Pseudonocardiales</taxon>
        <taxon>Pseudonocardiaceae</taxon>
        <taxon>Lentzea</taxon>
    </lineage>
</organism>
<dbReference type="Gene3D" id="1.10.10.10">
    <property type="entry name" value="Winged helix-like DNA-binding domain superfamily/Winged helix DNA-binding domain"/>
    <property type="match status" value="1"/>
</dbReference>
<dbReference type="InterPro" id="IPR002182">
    <property type="entry name" value="NB-ARC"/>
</dbReference>
<dbReference type="InterPro" id="IPR036388">
    <property type="entry name" value="WH-like_DNA-bd_sf"/>
</dbReference>
<dbReference type="InterPro" id="IPR005158">
    <property type="entry name" value="BTAD"/>
</dbReference>
<accession>A0ABV8BQ39</accession>
<dbReference type="SUPFAM" id="SSF48452">
    <property type="entry name" value="TPR-like"/>
    <property type="match status" value="2"/>
</dbReference>
<dbReference type="PRINTS" id="PR00364">
    <property type="entry name" value="DISEASERSIST"/>
</dbReference>
<keyword evidence="3" id="KW-1185">Reference proteome</keyword>
<dbReference type="Pfam" id="PF03704">
    <property type="entry name" value="BTAD"/>
    <property type="match status" value="1"/>
</dbReference>
<dbReference type="SUPFAM" id="SSF52540">
    <property type="entry name" value="P-loop containing nucleoside triphosphate hydrolases"/>
    <property type="match status" value="1"/>
</dbReference>
<sequence>MNQFIPASIGRSRCQDRPGRSVHRAVTNFLRTSEHSADKPPVLFRALFTSICQWTVTELSSWAERVHCIAVEQGGHSSAGTRGVALVDARFTILGQTGIRVGETVDTQWGPLKLRAMLAALLTRPGAPVPAAELVDWIWSDDDVPPKNPSQTLYSYSWRIRRALDSMQDRVELVVANGSFRLTARRESIDYFQYRDLVDRARDLARRGDHQQALDAIRTAFHVWGDQLPLEDLKSDRAEAWRNQARRTAQVPAYELLCSEYLVLGDYSSVLEVLDDLAPDHLTHPSLLKRRLEALYLLSRTDEATQLYLSTYQAFKAALNDAAAQDLREFHDRLRAHGVARTEPTTGAAGILVPEQLPLDVPMFVGHEDKLAALDAMASRPGVVVVDGVGGAGKTAFVVHWGHLRRPRFPDGVLFVDMQGFSDGVSVDTSSVVDRFLQGLGVSPDRIVNPDHRLAKLQSVLSGRRLLAVLDNVRDTSQIHPLLPLFASGVVVVTSRSRLSDLAARLAPQRISIDPLSDDEACRLLVDRIGEHRGGCEELIELSRVCGGLPIALKVLANHIATRPDVQLGAFVTHFRERGVLGIGTMHGPRAVFMQSLRALDPDARLLFRTIGAHPGPGISVSAAAAMAGLPARRVHEALDALAEAHLLEQAGELDRYKLHDLLREFAAGLLEDAAERVAIERRMLDFYFRTAENADVRVLPTMIRVPTSDVDENVGALEFRDRATAHRWCTAEAQNIVALVRFAVSAGYFEYAMQIPQMVGQIWLRQGLTAEVLNVLHAGLAGAKALGESAAEDLADLLQQIGHTYLARQEFGRAEHYVHSAHLAYLRAPGDQTPGVATCLHTGARILVATGNVTMGIDSHERALTMVRMIGERGPGMEKVFLYRAGEAYQEAFDYQRAASYYHKSLVLAREQEDEASEATVLQLLGSLSFARERIAEARGFAEAALWKHAGLLAVGRVGEVCALLSEIELEDGNLFEAKQYARKAIQFCGRAGAPLSEATALHVLGRIHAREGLRDGAIEALSLAVALLADLQPERGERIAAELRELKLEIDLPAARAGSPAIDWDPEAH</sequence>
<dbReference type="SUPFAM" id="SSF46894">
    <property type="entry name" value="C-terminal effector domain of the bipartite response regulators"/>
    <property type="match status" value="1"/>
</dbReference>
<reference evidence="3" key="1">
    <citation type="journal article" date="2019" name="Int. J. Syst. Evol. Microbiol.">
        <title>The Global Catalogue of Microorganisms (GCM) 10K type strain sequencing project: providing services to taxonomists for standard genome sequencing and annotation.</title>
        <authorList>
            <consortium name="The Broad Institute Genomics Platform"/>
            <consortium name="The Broad Institute Genome Sequencing Center for Infectious Disease"/>
            <person name="Wu L."/>
            <person name="Ma J."/>
        </authorList>
    </citation>
    <scope>NUCLEOTIDE SEQUENCE [LARGE SCALE GENOMIC DNA]</scope>
    <source>
        <strain evidence="3">CGMCC 4.7405</strain>
    </source>
</reference>
<dbReference type="SMART" id="SM01043">
    <property type="entry name" value="BTAD"/>
    <property type="match status" value="1"/>
</dbReference>
<dbReference type="Pfam" id="PF00931">
    <property type="entry name" value="NB-ARC"/>
    <property type="match status" value="1"/>
</dbReference>
<gene>
    <name evidence="2" type="ORF">ACFOWZ_08130</name>
</gene>
<dbReference type="InterPro" id="IPR016032">
    <property type="entry name" value="Sig_transdc_resp-reg_C-effctor"/>
</dbReference>
<protein>
    <submittedName>
        <fullName evidence="2">NB-ARC domain-containing protein</fullName>
    </submittedName>
</protein>
<name>A0ABV8BQ39_9PSEU</name>
<comment type="caution">
    <text evidence="2">The sequence shown here is derived from an EMBL/GenBank/DDBJ whole genome shotgun (WGS) entry which is preliminary data.</text>
</comment>
<evidence type="ECO:0000313" key="3">
    <source>
        <dbReference type="Proteomes" id="UP001595690"/>
    </source>
</evidence>
<dbReference type="EMBL" id="JBHRZI010000011">
    <property type="protein sequence ID" value="MFC3891441.1"/>
    <property type="molecule type" value="Genomic_DNA"/>
</dbReference>